<reference evidence="2 3" key="1">
    <citation type="submission" date="2016-10" db="EMBL/GenBank/DDBJ databases">
        <authorList>
            <person name="de Groot N.N."/>
        </authorList>
    </citation>
    <scope>NUCLEOTIDE SEQUENCE [LARGE SCALE GENOMIC DNA]</scope>
    <source>
        <strain evidence="2 3">CGMCC 1.9156</strain>
    </source>
</reference>
<dbReference type="RefSeq" id="WP_212733429.1">
    <property type="nucleotide sequence ID" value="NZ_FONW01000002.1"/>
</dbReference>
<dbReference type="GO" id="GO:0005840">
    <property type="term" value="C:ribosome"/>
    <property type="evidence" value="ECO:0007669"/>
    <property type="project" value="UniProtKB-KW"/>
</dbReference>
<dbReference type="Proteomes" id="UP000198964">
    <property type="component" value="Unassembled WGS sequence"/>
</dbReference>
<evidence type="ECO:0000259" key="1">
    <source>
        <dbReference type="PROSITE" id="PS51186"/>
    </source>
</evidence>
<evidence type="ECO:0000313" key="3">
    <source>
        <dbReference type="Proteomes" id="UP000198964"/>
    </source>
</evidence>
<dbReference type="InterPro" id="IPR000182">
    <property type="entry name" value="GNAT_dom"/>
</dbReference>
<gene>
    <name evidence="2" type="ORF">SAMN05216283_102188</name>
</gene>
<keyword evidence="2" id="KW-0689">Ribosomal protein</keyword>
<dbReference type="Pfam" id="PF00583">
    <property type="entry name" value="Acetyltransf_1"/>
    <property type="match status" value="1"/>
</dbReference>
<dbReference type="Gene3D" id="3.40.630.30">
    <property type="match status" value="1"/>
</dbReference>
<feature type="domain" description="N-acetyltransferase" evidence="1">
    <location>
        <begin position="26"/>
        <end position="174"/>
    </location>
</feature>
<dbReference type="PROSITE" id="PS51186">
    <property type="entry name" value="GNAT"/>
    <property type="match status" value="1"/>
</dbReference>
<dbReference type="STRING" id="655355.SAMN05216283_102188"/>
<keyword evidence="2" id="KW-0687">Ribonucleoprotein</keyword>
<protein>
    <submittedName>
        <fullName evidence="2">Ribosomal protein S18 acetylase RimI</fullName>
    </submittedName>
</protein>
<sequence length="174" mass="20207">MNDTITKIGNKATFTIYNHQIFHPKMIIREAKKEDAPSIATFQLAMALETEDLQLDKPTVDLGVAKVFDDPSKGTYYLAEKKGQVIASLLTTFEWSDWRNGTVLWIQSVYVVPEERGNGVYKKMYQHIQQLVEQNDQLKGIRLYVDQTNTRAQQVYQKLGMTAEHYQLFEWLKE</sequence>
<dbReference type="EMBL" id="FONW01000002">
    <property type="protein sequence ID" value="SFE95052.1"/>
    <property type="molecule type" value="Genomic_DNA"/>
</dbReference>
<dbReference type="SUPFAM" id="SSF55729">
    <property type="entry name" value="Acyl-CoA N-acyltransferases (Nat)"/>
    <property type="match status" value="1"/>
</dbReference>
<proteinExistence type="predicted"/>
<name>A0A1I2EPU4_9BACT</name>
<keyword evidence="3" id="KW-1185">Reference proteome</keyword>
<dbReference type="CDD" id="cd04301">
    <property type="entry name" value="NAT_SF"/>
    <property type="match status" value="1"/>
</dbReference>
<dbReference type="GO" id="GO:0016747">
    <property type="term" value="F:acyltransferase activity, transferring groups other than amino-acyl groups"/>
    <property type="evidence" value="ECO:0007669"/>
    <property type="project" value="InterPro"/>
</dbReference>
<dbReference type="AlphaFoldDB" id="A0A1I2EPU4"/>
<accession>A0A1I2EPU4</accession>
<organism evidence="2 3">
    <name type="scientific">Sunxiuqinia elliptica</name>
    <dbReference type="NCBI Taxonomy" id="655355"/>
    <lineage>
        <taxon>Bacteria</taxon>
        <taxon>Pseudomonadati</taxon>
        <taxon>Bacteroidota</taxon>
        <taxon>Bacteroidia</taxon>
        <taxon>Marinilabiliales</taxon>
        <taxon>Prolixibacteraceae</taxon>
        <taxon>Sunxiuqinia</taxon>
    </lineage>
</organism>
<evidence type="ECO:0000313" key="2">
    <source>
        <dbReference type="EMBL" id="SFE95052.1"/>
    </source>
</evidence>
<dbReference type="InterPro" id="IPR016181">
    <property type="entry name" value="Acyl_CoA_acyltransferase"/>
</dbReference>